<evidence type="ECO:0000256" key="9">
    <source>
        <dbReference type="PIRSR" id="PIRSR005091-2"/>
    </source>
</evidence>
<dbReference type="Proteomes" id="UP000194860">
    <property type="component" value="Unassembled WGS sequence"/>
</dbReference>
<dbReference type="PANTHER" id="PTHR47371">
    <property type="entry name" value="LIPOTEICHOIC ACID SYNTHASE"/>
    <property type="match status" value="1"/>
</dbReference>
<protein>
    <recommendedName>
        <fullName evidence="12">Sulfatase N-terminal domain-containing protein</fullName>
    </recommendedName>
</protein>
<evidence type="ECO:0000256" key="8">
    <source>
        <dbReference type="PIRSR" id="PIRSR005091-1"/>
    </source>
</evidence>
<dbReference type="PANTHER" id="PTHR47371:SF1">
    <property type="entry name" value="LIPOTEICHOIC ACID SYNTHASE-LIKE YQGS"/>
    <property type="match status" value="1"/>
</dbReference>
<feature type="active site" evidence="8">
    <location>
        <position position="298"/>
    </location>
</feature>
<gene>
    <name evidence="13" type="ORF">BK732_27700</name>
</gene>
<keyword evidence="3 7" id="KW-1003">Cell membrane</keyword>
<dbReference type="Gene3D" id="3.30.1120.170">
    <property type="match status" value="1"/>
</dbReference>
<evidence type="ECO:0000256" key="4">
    <source>
        <dbReference type="ARBA" id="ARBA00022692"/>
    </source>
</evidence>
<evidence type="ECO:0000313" key="13">
    <source>
        <dbReference type="EMBL" id="OTY12465.1"/>
    </source>
</evidence>
<evidence type="ECO:0000256" key="6">
    <source>
        <dbReference type="ARBA" id="ARBA00023136"/>
    </source>
</evidence>
<keyword evidence="5 11" id="KW-1133">Transmembrane helix</keyword>
<dbReference type="PIRSF" id="PIRSF005091">
    <property type="entry name" value="Mmb_sulf_HI1246"/>
    <property type="match status" value="1"/>
</dbReference>
<sequence length="639" mass="73271">MKNKINLQMQNISFVLIIALAVWLKTYLITRFSFDLKIESSTQELILFISPLAASLAFVGLALFATGEKRNYIALCINLLLTIVLVGNVMFYDFYSDFVTLPVLGQTSNFGQLGGSIIEILNYKIILAFVDIIFFFILLKKKALVFQTGRVTHPARLLYFLLTIGVFFANLHLAEKERPELLTRSFDRVMLVKNLGLYTHQVYDLTLQVKAGSQKALADSSKLQETENYVKANQSEPNPNMFGAAKGKNVIVVTLESLQTFLIGASVNGQEVTPFLNEFINESYYFDNFFHQTGQGKTSDSEFLIDTSLYPLNRGAVFFTHGNNDYTATPEILRQQGYFTTVFHANNATFWNRNIMYSALGYDRYYNELDYKITPETNLNWGLKDIEYFDQSVDILKTVDQPFYARFLTLTNHYPFTYDEDTKFIEPYNSGNGVFDRYIVTARYLDESIKNFIERLKAEGLYDDSIIVLYGDHYGISEKHNRAMAQFLEKDQITEFDTLNLQRTPLYIHVPGQKEGQTISKPTGQIDMKPTILNLLGVDTTNDIGFGHDMFSDEYNGFVVFRDGSFVTDKYAYTNHTFYNRETGEVVDLPKKEAQEMINRAQNELRMSDKIIEGDLLRFSESNKIKTGEVKTKIKETEK</sequence>
<accession>A0A243A5E0</accession>
<comment type="subcellular location">
    <subcellularLocation>
        <location evidence="1">Cell membrane</location>
        <topology evidence="1">Multi-pass membrane protein</topology>
    </subcellularLocation>
</comment>
<evidence type="ECO:0000256" key="10">
    <source>
        <dbReference type="PIRSR" id="PIRSR005091-3"/>
    </source>
</evidence>
<keyword evidence="9" id="KW-0479">Metal-binding</keyword>
<evidence type="ECO:0000256" key="3">
    <source>
        <dbReference type="ARBA" id="ARBA00022475"/>
    </source>
</evidence>
<feature type="binding site" evidence="10">
    <location>
        <position position="298"/>
    </location>
    <ligand>
        <name>Mn(2+)</name>
        <dbReference type="ChEBI" id="CHEBI:29035"/>
    </ligand>
</feature>
<evidence type="ECO:0000259" key="12">
    <source>
        <dbReference type="Pfam" id="PF00884"/>
    </source>
</evidence>
<dbReference type="GO" id="GO:0005886">
    <property type="term" value="C:plasma membrane"/>
    <property type="evidence" value="ECO:0007669"/>
    <property type="project" value="UniProtKB-SubCell"/>
</dbReference>
<feature type="transmembrane region" description="Helical" evidence="11">
    <location>
        <begin position="115"/>
        <end position="137"/>
    </location>
</feature>
<dbReference type="Gene3D" id="3.40.720.10">
    <property type="entry name" value="Alkaline Phosphatase, subunit A"/>
    <property type="match status" value="1"/>
</dbReference>
<evidence type="ECO:0000256" key="1">
    <source>
        <dbReference type="ARBA" id="ARBA00004651"/>
    </source>
</evidence>
<comment type="caution">
    <text evidence="13">The sequence shown here is derived from an EMBL/GenBank/DDBJ whole genome shotgun (WGS) entry which is preliminary data.</text>
</comment>
<dbReference type="GO" id="GO:0046872">
    <property type="term" value="F:metal ion binding"/>
    <property type="evidence" value="ECO:0007669"/>
    <property type="project" value="UniProtKB-KW"/>
</dbReference>
<evidence type="ECO:0000256" key="7">
    <source>
        <dbReference type="PIRNR" id="PIRNR005091"/>
    </source>
</evidence>
<dbReference type="InterPro" id="IPR012160">
    <property type="entry name" value="LtaS-like"/>
</dbReference>
<organism evidence="13 14">
    <name type="scientific">Bacillus thuringiensis serovar navarrensis</name>
    <dbReference type="NCBI Taxonomy" id="339658"/>
    <lineage>
        <taxon>Bacteria</taxon>
        <taxon>Bacillati</taxon>
        <taxon>Bacillota</taxon>
        <taxon>Bacilli</taxon>
        <taxon>Bacillales</taxon>
        <taxon>Bacillaceae</taxon>
        <taxon>Bacillus</taxon>
        <taxon>Bacillus cereus group</taxon>
    </lineage>
</organism>
<dbReference type="InterPro" id="IPR017850">
    <property type="entry name" value="Alkaline_phosphatase_core_sf"/>
</dbReference>
<reference evidence="13 14" key="1">
    <citation type="submission" date="2016-10" db="EMBL/GenBank/DDBJ databases">
        <title>Comparative genomics of Bacillus thuringiensis reveals a path to pathogens against multiple invertebrate hosts.</title>
        <authorList>
            <person name="Zheng J."/>
            <person name="Gao Q."/>
            <person name="Liu H."/>
            <person name="Peng D."/>
            <person name="Ruan L."/>
            <person name="Sun M."/>
        </authorList>
    </citation>
    <scope>NUCLEOTIDE SEQUENCE [LARGE SCALE GENOMIC DNA]</scope>
    <source>
        <strain evidence="13">BGSC 4BM1</strain>
    </source>
</reference>
<dbReference type="InterPro" id="IPR050448">
    <property type="entry name" value="OpgB/LTA_synthase_biosynth"/>
</dbReference>
<feature type="transmembrane region" description="Helical" evidence="11">
    <location>
        <begin position="157"/>
        <end position="174"/>
    </location>
</feature>
<dbReference type="Pfam" id="PF00884">
    <property type="entry name" value="Sulfatase"/>
    <property type="match status" value="1"/>
</dbReference>
<dbReference type="AlphaFoldDB" id="A0A243A5E0"/>
<keyword evidence="6 7" id="KW-0472">Membrane</keyword>
<evidence type="ECO:0000256" key="11">
    <source>
        <dbReference type="SAM" id="Phobius"/>
    </source>
</evidence>
<evidence type="ECO:0000256" key="5">
    <source>
        <dbReference type="ARBA" id="ARBA00022989"/>
    </source>
</evidence>
<dbReference type="RefSeq" id="WP_088034608.1">
    <property type="nucleotide sequence ID" value="NZ_NFDG01000128.1"/>
</dbReference>
<feature type="binding site" evidence="10">
    <location>
        <position position="256"/>
    </location>
    <ligand>
        <name>Mn(2+)</name>
        <dbReference type="ChEBI" id="CHEBI:29035"/>
    </ligand>
</feature>
<dbReference type="InterPro" id="IPR000917">
    <property type="entry name" value="Sulfatase_N"/>
</dbReference>
<feature type="domain" description="Sulfatase N-terminal" evidence="12">
    <location>
        <begin position="248"/>
        <end position="538"/>
    </location>
</feature>
<proteinExistence type="inferred from homology"/>
<dbReference type="CDD" id="cd16015">
    <property type="entry name" value="LTA_synthase"/>
    <property type="match status" value="1"/>
</dbReference>
<keyword evidence="9" id="KW-0464">Manganese</keyword>
<dbReference type="SUPFAM" id="SSF53649">
    <property type="entry name" value="Alkaline phosphatase-like"/>
    <property type="match status" value="1"/>
</dbReference>
<keyword evidence="4 11" id="KW-0812">Transmembrane</keyword>
<evidence type="ECO:0000256" key="2">
    <source>
        <dbReference type="ARBA" id="ARBA00009983"/>
    </source>
</evidence>
<name>A0A243A5E0_BACTU</name>
<feature type="transmembrane region" description="Helical" evidence="11">
    <location>
        <begin position="45"/>
        <end position="65"/>
    </location>
</feature>
<feature type="transmembrane region" description="Helical" evidence="11">
    <location>
        <begin position="12"/>
        <end position="33"/>
    </location>
</feature>
<dbReference type="EMBL" id="NFDG01000128">
    <property type="protein sequence ID" value="OTY12465.1"/>
    <property type="molecule type" value="Genomic_DNA"/>
</dbReference>
<feature type="binding site" evidence="10">
    <location>
        <position position="472"/>
    </location>
    <ligand>
        <name>Mn(2+)</name>
        <dbReference type="ChEBI" id="CHEBI:29035"/>
    </ligand>
</feature>
<evidence type="ECO:0000313" key="14">
    <source>
        <dbReference type="Proteomes" id="UP000194860"/>
    </source>
</evidence>
<comment type="similarity">
    <text evidence="2 7">Belongs to the LTA synthase family.</text>
</comment>
<feature type="binding site" evidence="9">
    <location>
        <position position="413"/>
    </location>
    <ligand>
        <name>substrate</name>
    </ligand>
</feature>
<feature type="binding site" evidence="10">
    <location>
        <position position="473"/>
    </location>
    <ligand>
        <name>Mn(2+)</name>
        <dbReference type="ChEBI" id="CHEBI:29035"/>
    </ligand>
</feature>
<feature type="transmembrane region" description="Helical" evidence="11">
    <location>
        <begin position="72"/>
        <end position="95"/>
    </location>
</feature>